<feature type="signal peptide" evidence="2">
    <location>
        <begin position="1"/>
        <end position="21"/>
    </location>
</feature>
<proteinExistence type="predicted"/>
<dbReference type="KEGG" id="ipu:108277470"/>
<reference evidence="5" key="2">
    <citation type="submission" date="2025-08" db="UniProtKB">
        <authorList>
            <consortium name="RefSeq"/>
        </authorList>
    </citation>
    <scope>IDENTIFICATION</scope>
    <source>
        <tissue evidence="5">Blood</tissue>
    </source>
</reference>
<dbReference type="RefSeq" id="XP_017345743.1">
    <property type="nucleotide sequence ID" value="XM_017490254.3"/>
</dbReference>
<dbReference type="AlphaFoldDB" id="A0A2D0SSS0"/>
<accession>A0A2D0SSS0</accession>
<keyword evidence="1" id="KW-0812">Transmembrane</keyword>
<evidence type="ECO:0000259" key="3">
    <source>
        <dbReference type="PROSITE" id="PS50835"/>
    </source>
</evidence>
<evidence type="ECO:0000256" key="1">
    <source>
        <dbReference type="SAM" id="Phobius"/>
    </source>
</evidence>
<dbReference type="Proteomes" id="UP000221080">
    <property type="component" value="Chromosome 17"/>
</dbReference>
<feature type="transmembrane region" description="Helical" evidence="1">
    <location>
        <begin position="244"/>
        <end position="268"/>
    </location>
</feature>
<dbReference type="PROSITE" id="PS50835">
    <property type="entry name" value="IG_LIKE"/>
    <property type="match status" value="1"/>
</dbReference>
<organism evidence="4 5">
    <name type="scientific">Ictalurus punctatus</name>
    <name type="common">Channel catfish</name>
    <name type="synonym">Silurus punctatus</name>
    <dbReference type="NCBI Taxonomy" id="7998"/>
    <lineage>
        <taxon>Eukaryota</taxon>
        <taxon>Metazoa</taxon>
        <taxon>Chordata</taxon>
        <taxon>Craniata</taxon>
        <taxon>Vertebrata</taxon>
        <taxon>Euteleostomi</taxon>
        <taxon>Actinopterygii</taxon>
        <taxon>Neopterygii</taxon>
        <taxon>Teleostei</taxon>
        <taxon>Ostariophysi</taxon>
        <taxon>Siluriformes</taxon>
        <taxon>Ictaluridae</taxon>
        <taxon>Ictalurus</taxon>
    </lineage>
</organism>
<evidence type="ECO:0000256" key="2">
    <source>
        <dbReference type="SAM" id="SignalP"/>
    </source>
</evidence>
<feature type="chain" id="PRO_5012790827" evidence="2">
    <location>
        <begin position="22"/>
        <end position="390"/>
    </location>
</feature>
<protein>
    <submittedName>
        <fullName evidence="5">Uncharacterized protein LOC108277470</fullName>
    </submittedName>
</protein>
<reference evidence="4" key="1">
    <citation type="journal article" date="2016" name="Nat. Commun.">
        <title>The channel catfish genome sequence provides insights into the evolution of scale formation in teleosts.</title>
        <authorList>
            <person name="Liu Z."/>
            <person name="Liu S."/>
            <person name="Yao J."/>
            <person name="Bao L."/>
            <person name="Zhang J."/>
            <person name="Li Y."/>
            <person name="Jiang C."/>
            <person name="Sun L."/>
            <person name="Wang R."/>
            <person name="Zhang Y."/>
            <person name="Zhou T."/>
            <person name="Zeng Q."/>
            <person name="Fu Q."/>
            <person name="Gao S."/>
            <person name="Li N."/>
            <person name="Koren S."/>
            <person name="Jiang Y."/>
            <person name="Zimin A."/>
            <person name="Xu P."/>
            <person name="Phillippy A.M."/>
            <person name="Geng X."/>
            <person name="Song L."/>
            <person name="Sun F."/>
            <person name="Li C."/>
            <person name="Wang X."/>
            <person name="Chen A."/>
            <person name="Jin Y."/>
            <person name="Yuan Z."/>
            <person name="Yang Y."/>
            <person name="Tan S."/>
            <person name="Peatman E."/>
            <person name="Lu J."/>
            <person name="Qin Z."/>
            <person name="Dunham R."/>
            <person name="Li Z."/>
            <person name="Sonstegard T."/>
            <person name="Feng J."/>
            <person name="Danzmann R.G."/>
            <person name="Schroeder S."/>
            <person name="Scheffler B."/>
            <person name="Duke M.V."/>
            <person name="Ballard L."/>
            <person name="Kucuktas H."/>
            <person name="Kaltenboeck L."/>
            <person name="Liu H."/>
            <person name="Armbruster J."/>
            <person name="Xie Y."/>
            <person name="Kirby M.L."/>
            <person name="Tian Y."/>
            <person name="Flanagan M.E."/>
            <person name="Mu W."/>
            <person name="Waldbieser G.C."/>
        </authorList>
    </citation>
    <scope>NUCLEOTIDE SEQUENCE [LARGE SCALE GENOMIC DNA]</scope>
    <source>
        <strain evidence="4">SDA103</strain>
    </source>
</reference>
<keyword evidence="1" id="KW-0472">Membrane</keyword>
<dbReference type="GeneID" id="108277470"/>
<dbReference type="InterPro" id="IPR013783">
    <property type="entry name" value="Ig-like_fold"/>
</dbReference>
<keyword evidence="1" id="KW-1133">Transmembrane helix</keyword>
<evidence type="ECO:0000313" key="4">
    <source>
        <dbReference type="Proteomes" id="UP000221080"/>
    </source>
</evidence>
<keyword evidence="4" id="KW-1185">Reference proteome</keyword>
<sequence length="390" mass="43882">MLLFLLHVALLLHFRIKDAACGKTTETPEVIKATLGEQLTLDCTYNCSSGFIRGSWKWEDTPTCATCLWHTIEKNMSEDICIVSLRTLNLTLEQTLYNYSCFSVKSDHQDLPQNLERLISLQIPDKTALPVVPPKVTQDVAMKVAIYQNENELNLLDRGQSSHSIQLGVGDKLKLECLSTNQHCKGQWMRDDANVTEMISGTLVEWSKITEEDEGIYTCHTNQHCTSQKITIVIDVIKNDEIVWIRPLAAIALSVAAALLFLLIYICYRKRGKNLMDAEDSSAVIYENTRAKNDGTIHKPIVQDCQSDHEVPYADIVISVRNSSIPELTGLHGQSPLDNRLRWREEATGASHLQACRSADRLHVHPREVSRKLSTTSEYAVITYSTDALN</sequence>
<dbReference type="Gene3D" id="2.60.40.10">
    <property type="entry name" value="Immunoglobulins"/>
    <property type="match status" value="1"/>
</dbReference>
<evidence type="ECO:0000313" key="5">
    <source>
        <dbReference type="RefSeq" id="XP_017345743.1"/>
    </source>
</evidence>
<name>A0A2D0SSS0_ICTPU</name>
<feature type="domain" description="Ig-like" evidence="3">
    <location>
        <begin position="134"/>
        <end position="231"/>
    </location>
</feature>
<dbReference type="InterPro" id="IPR007110">
    <property type="entry name" value="Ig-like_dom"/>
</dbReference>
<dbReference type="SUPFAM" id="SSF48726">
    <property type="entry name" value="Immunoglobulin"/>
    <property type="match status" value="1"/>
</dbReference>
<keyword evidence="2" id="KW-0732">Signal</keyword>
<dbReference type="InterPro" id="IPR036179">
    <property type="entry name" value="Ig-like_dom_sf"/>
</dbReference>
<dbReference type="OrthoDB" id="6370831at2759"/>
<gene>
    <name evidence="5" type="primary">LOC108277470</name>
</gene>